<dbReference type="EMBL" id="JAHCDA010000006">
    <property type="protein sequence ID" value="MBS7813655.1"/>
    <property type="molecule type" value="Genomic_DNA"/>
</dbReference>
<evidence type="ECO:0000256" key="4">
    <source>
        <dbReference type="SAM" id="SignalP"/>
    </source>
</evidence>
<dbReference type="PROSITE" id="PS51318">
    <property type="entry name" value="TAT"/>
    <property type="match status" value="1"/>
</dbReference>
<feature type="chain" id="PRO_5047053944" evidence="4">
    <location>
        <begin position="27"/>
        <end position="534"/>
    </location>
</feature>
<proteinExistence type="inferred from homology"/>
<dbReference type="InterPro" id="IPR030678">
    <property type="entry name" value="Peptide/Ni-bd"/>
</dbReference>
<dbReference type="Gene3D" id="3.10.105.10">
    <property type="entry name" value="Dipeptide-binding Protein, Domain 3"/>
    <property type="match status" value="1"/>
</dbReference>
<dbReference type="PIRSF" id="PIRSF002741">
    <property type="entry name" value="MppA"/>
    <property type="match status" value="1"/>
</dbReference>
<dbReference type="PANTHER" id="PTHR30290:SF38">
    <property type="entry name" value="D,D-DIPEPTIDE-BINDING PERIPLASMIC PROTEIN DDPA-RELATED"/>
    <property type="match status" value="1"/>
</dbReference>
<keyword evidence="3 4" id="KW-0732">Signal</keyword>
<dbReference type="Pfam" id="PF00496">
    <property type="entry name" value="SBP_bac_5"/>
    <property type="match status" value="1"/>
</dbReference>
<comment type="caution">
    <text evidence="6">The sequence shown here is derived from an EMBL/GenBank/DDBJ whole genome shotgun (WGS) entry which is preliminary data.</text>
</comment>
<feature type="domain" description="Solute-binding protein family 5" evidence="5">
    <location>
        <begin position="79"/>
        <end position="455"/>
    </location>
</feature>
<evidence type="ECO:0000259" key="5">
    <source>
        <dbReference type="Pfam" id="PF00496"/>
    </source>
</evidence>
<dbReference type="SUPFAM" id="SSF53850">
    <property type="entry name" value="Periplasmic binding protein-like II"/>
    <property type="match status" value="1"/>
</dbReference>
<accession>A0ABS5QIZ2</accession>
<organism evidence="6 7">
    <name type="scientific">Roseococcus pinisoli</name>
    <dbReference type="NCBI Taxonomy" id="2835040"/>
    <lineage>
        <taxon>Bacteria</taxon>
        <taxon>Pseudomonadati</taxon>
        <taxon>Pseudomonadota</taxon>
        <taxon>Alphaproteobacteria</taxon>
        <taxon>Acetobacterales</taxon>
        <taxon>Roseomonadaceae</taxon>
        <taxon>Roseococcus</taxon>
    </lineage>
</organism>
<protein>
    <submittedName>
        <fullName evidence="6">ABC transporter substrate-binding protein</fullName>
    </submittedName>
</protein>
<dbReference type="PANTHER" id="PTHR30290">
    <property type="entry name" value="PERIPLASMIC BINDING COMPONENT OF ABC TRANSPORTER"/>
    <property type="match status" value="1"/>
</dbReference>
<reference evidence="6 7" key="1">
    <citation type="submission" date="2021-05" db="EMBL/GenBank/DDBJ databases">
        <title>Roseococcus sp. XZZS9, whole genome shotgun sequencing project.</title>
        <authorList>
            <person name="Zhao G."/>
            <person name="Shen L."/>
        </authorList>
    </citation>
    <scope>NUCLEOTIDE SEQUENCE [LARGE SCALE GENOMIC DNA]</scope>
    <source>
        <strain evidence="6 7">XZZS9</strain>
    </source>
</reference>
<dbReference type="InterPro" id="IPR039424">
    <property type="entry name" value="SBP_5"/>
</dbReference>
<name>A0ABS5QIZ2_9PROT</name>
<evidence type="ECO:0000313" key="6">
    <source>
        <dbReference type="EMBL" id="MBS7813655.1"/>
    </source>
</evidence>
<sequence length="534" mass="59212">MTTRRSLVRNAALLAAGAALPTPSRAQRSSRNARPNTLRIIHAADLQSLDPVWTTSASTKDYAFLTYDQLIAVDADNIPRPQMAEGWTVEDDGRSYVISLRDGLRFHDGEPVRAQDCIASIARWSARDGFGQALRRVTDRMEAIDDRRLRIRLKRPFPLLPAAIGKSNSSQCFIMPERVAKTDPSQQITEWVGSGPFRFLRDEWVSGSHASWAKFEHYVPRREPVSSIAGGRIPAVDRVEWGIIGDSATALSALISGEYDYWDQPSLDLLPAIESRRNLVVDVRNPSGVYAMLQFNHLQPPFNNPEVRRAVALGVDQASFLQSATSRPEQQVPCTSFYACGTAYGTDDGAEVLKEASLEAARAALRSSGYNGEKAVVLAVQDHPMIAPMSLVAADLLRRIGINTELVSTDFATMVQRRTNRDTTDRGGWSVFLTTWTGTDILNPAVNQMLRGPGASGWFGWPDDPVLEDLRNQWFDTSDTTQQARLAKELQVQAFKTLPYIPLGGVVRPVAYSRELTGVFPVPVQAYWNIGKRR</sequence>
<comment type="similarity">
    <text evidence="2">Belongs to the bacterial solute-binding protein 5 family.</text>
</comment>
<dbReference type="InterPro" id="IPR006311">
    <property type="entry name" value="TAT_signal"/>
</dbReference>
<dbReference type="Proteomes" id="UP000766336">
    <property type="component" value="Unassembled WGS sequence"/>
</dbReference>
<dbReference type="Gene3D" id="3.40.190.10">
    <property type="entry name" value="Periplasmic binding protein-like II"/>
    <property type="match status" value="1"/>
</dbReference>
<gene>
    <name evidence="6" type="ORF">KHU32_22130</name>
</gene>
<evidence type="ECO:0000256" key="2">
    <source>
        <dbReference type="ARBA" id="ARBA00005695"/>
    </source>
</evidence>
<dbReference type="InterPro" id="IPR000914">
    <property type="entry name" value="SBP_5_dom"/>
</dbReference>
<feature type="signal peptide" evidence="4">
    <location>
        <begin position="1"/>
        <end position="26"/>
    </location>
</feature>
<keyword evidence="7" id="KW-1185">Reference proteome</keyword>
<evidence type="ECO:0000313" key="7">
    <source>
        <dbReference type="Proteomes" id="UP000766336"/>
    </source>
</evidence>
<evidence type="ECO:0000256" key="1">
    <source>
        <dbReference type="ARBA" id="ARBA00004418"/>
    </source>
</evidence>
<dbReference type="CDD" id="cd08502">
    <property type="entry name" value="PBP2_NikA_DppA_OppA_like_16"/>
    <property type="match status" value="1"/>
</dbReference>
<evidence type="ECO:0000256" key="3">
    <source>
        <dbReference type="ARBA" id="ARBA00022729"/>
    </source>
</evidence>
<comment type="subcellular location">
    <subcellularLocation>
        <location evidence="1">Periplasm</location>
    </subcellularLocation>
</comment>
<dbReference type="RefSeq" id="WP_213672364.1">
    <property type="nucleotide sequence ID" value="NZ_JAHCDA010000006.1"/>
</dbReference>